<name>A0A369WCF0_9GAMM</name>
<dbReference type="CDD" id="cd03190">
    <property type="entry name" value="GST_C_Omega_like"/>
    <property type="match status" value="1"/>
</dbReference>
<gene>
    <name evidence="5" type="ORF">DV711_15530</name>
</gene>
<feature type="active site" description="Nucleophile" evidence="1">
    <location>
        <position position="53"/>
    </location>
</feature>
<feature type="domain" description="GST C-terminal" evidence="4">
    <location>
        <begin position="150"/>
        <end position="285"/>
    </location>
</feature>
<dbReference type="InterPro" id="IPR016639">
    <property type="entry name" value="GST_Omega/GSH"/>
</dbReference>
<dbReference type="PROSITE" id="PS50405">
    <property type="entry name" value="GST_CTER"/>
    <property type="match status" value="1"/>
</dbReference>
<dbReference type="PIRSF" id="PIRSF015753">
    <property type="entry name" value="GST"/>
    <property type="match status" value="1"/>
</dbReference>
<dbReference type="SFLD" id="SFLDS00019">
    <property type="entry name" value="Glutathione_Transferase_(cytos"/>
    <property type="match status" value="1"/>
</dbReference>
<dbReference type="PANTHER" id="PTHR32419">
    <property type="entry name" value="GLUTATHIONYL-HYDROQUINONE REDUCTASE"/>
    <property type="match status" value="1"/>
</dbReference>
<dbReference type="Gene3D" id="1.20.1050.10">
    <property type="match status" value="1"/>
</dbReference>
<reference evidence="5 6" key="1">
    <citation type="submission" date="2018-07" db="EMBL/GenBank/DDBJ databases">
        <title>Motiliproteus coralliicola sp. nov., a bacterium isolated from Coral.</title>
        <authorList>
            <person name="Wang G."/>
        </authorList>
    </citation>
    <scope>NUCLEOTIDE SEQUENCE [LARGE SCALE GENOMIC DNA]</scope>
    <source>
        <strain evidence="5 6">C34</strain>
    </source>
</reference>
<evidence type="ECO:0000259" key="4">
    <source>
        <dbReference type="PROSITE" id="PS50405"/>
    </source>
</evidence>
<proteinExistence type="predicted"/>
<dbReference type="InterPro" id="IPR036249">
    <property type="entry name" value="Thioredoxin-like_sf"/>
</dbReference>
<dbReference type="InterPro" id="IPR010987">
    <property type="entry name" value="Glutathione-S-Trfase_C-like"/>
</dbReference>
<dbReference type="GO" id="GO:0005737">
    <property type="term" value="C:cytoplasm"/>
    <property type="evidence" value="ECO:0007669"/>
    <property type="project" value="TreeGrafter"/>
</dbReference>
<keyword evidence="6" id="KW-1185">Reference proteome</keyword>
<dbReference type="SFLD" id="SFLDG01148">
    <property type="entry name" value="Xi_(cytGST)"/>
    <property type="match status" value="1"/>
</dbReference>
<dbReference type="RefSeq" id="WP_114696631.1">
    <property type="nucleotide sequence ID" value="NZ_QQOH01000004.1"/>
</dbReference>
<dbReference type="OrthoDB" id="9769158at2"/>
<feature type="active site" description="Proton donor/acceptor" evidence="1">
    <location>
        <position position="184"/>
    </location>
</feature>
<evidence type="ECO:0000313" key="6">
    <source>
        <dbReference type="Proteomes" id="UP000253769"/>
    </source>
</evidence>
<organism evidence="5 6">
    <name type="scientific">Motiliproteus coralliicola</name>
    <dbReference type="NCBI Taxonomy" id="2283196"/>
    <lineage>
        <taxon>Bacteria</taxon>
        <taxon>Pseudomonadati</taxon>
        <taxon>Pseudomonadota</taxon>
        <taxon>Gammaproteobacteria</taxon>
        <taxon>Oceanospirillales</taxon>
        <taxon>Oceanospirillaceae</taxon>
        <taxon>Motiliproteus</taxon>
    </lineage>
</organism>
<dbReference type="InterPro" id="IPR047047">
    <property type="entry name" value="GST_Omega-like_C"/>
</dbReference>
<dbReference type="EMBL" id="QQOH01000004">
    <property type="protein sequence ID" value="RDE19011.1"/>
    <property type="molecule type" value="Genomic_DNA"/>
</dbReference>
<evidence type="ECO:0000256" key="1">
    <source>
        <dbReference type="PIRSR" id="PIRSR015753-1"/>
    </source>
</evidence>
<dbReference type="Pfam" id="PF13409">
    <property type="entry name" value="GST_N_2"/>
    <property type="match status" value="1"/>
</dbReference>
<dbReference type="SUPFAM" id="SSF47616">
    <property type="entry name" value="GST C-terminal domain-like"/>
    <property type="match status" value="1"/>
</dbReference>
<dbReference type="SUPFAM" id="SSF52833">
    <property type="entry name" value="Thioredoxin-like"/>
    <property type="match status" value="1"/>
</dbReference>
<feature type="site" description="Lowers pKa of active site Cys" evidence="3">
    <location>
        <position position="285"/>
    </location>
</feature>
<dbReference type="InterPro" id="IPR004045">
    <property type="entry name" value="Glutathione_S-Trfase_N"/>
</dbReference>
<dbReference type="InterPro" id="IPR036282">
    <property type="entry name" value="Glutathione-S-Trfase_C_sf"/>
</dbReference>
<dbReference type="InterPro" id="IPR040079">
    <property type="entry name" value="Glutathione_S-Trfase"/>
</dbReference>
<protein>
    <submittedName>
        <fullName evidence="5">Glutathione S-transferase family protein</fullName>
    </submittedName>
</protein>
<dbReference type="Pfam" id="PF13410">
    <property type="entry name" value="GST_C_2"/>
    <property type="match status" value="1"/>
</dbReference>
<dbReference type="AlphaFoldDB" id="A0A369WCF0"/>
<dbReference type="Gene3D" id="3.40.30.10">
    <property type="entry name" value="Glutaredoxin"/>
    <property type="match status" value="1"/>
</dbReference>
<feature type="binding site" evidence="2">
    <location>
        <position position="86"/>
    </location>
    <ligand>
        <name>glutathione</name>
        <dbReference type="ChEBI" id="CHEBI:57925"/>
    </ligand>
</feature>
<evidence type="ECO:0000256" key="3">
    <source>
        <dbReference type="PIRSR" id="PIRSR015753-3"/>
    </source>
</evidence>
<evidence type="ECO:0000313" key="5">
    <source>
        <dbReference type="EMBL" id="RDE19011.1"/>
    </source>
</evidence>
<keyword evidence="5" id="KW-0808">Transferase</keyword>
<dbReference type="SFLD" id="SFLDG01206">
    <property type="entry name" value="Xi.1"/>
    <property type="match status" value="1"/>
</dbReference>
<evidence type="ECO:0000256" key="2">
    <source>
        <dbReference type="PIRSR" id="PIRSR015753-2"/>
    </source>
</evidence>
<sequence>MLVNGHWQKRWEPVQQQDADGRFIRQNSTFSGRLEADLDAYVGRLTLYVGYICPWATRTLIARSLLGLESQVPVRVVDPVLTDYGWRFGDFPGSTDPQLEDIQYLHQLYTRTDPHYSGRATIPLLWDRQRQRIINNESADILKIFNEDLRPWHQSELDLMPKALEPDIDAFNARIYHRFNNGVYRAGFASSQQAYEEAFTEVFETLNWLETHFSQHPYAVGEQLTESDIRLFVTLSRFDVAYHGLFKTNLRRIQDYPALSAYLERLLAIEAFADNTRIDHIKAGYYSVQALNPTGIVPLGPHLPWFSYLKEGV</sequence>
<feature type="binding site" evidence="2">
    <location>
        <begin position="119"/>
        <end position="122"/>
    </location>
    <ligand>
        <name>glutathione</name>
        <dbReference type="ChEBI" id="CHEBI:57925"/>
    </ligand>
</feature>
<dbReference type="PANTHER" id="PTHR32419:SF6">
    <property type="entry name" value="GLUTATHIONE S-TRANSFERASE OMEGA-LIKE 1-RELATED"/>
    <property type="match status" value="1"/>
</dbReference>
<feature type="binding site" evidence="2">
    <location>
        <begin position="137"/>
        <end position="138"/>
    </location>
    <ligand>
        <name>glutathione</name>
        <dbReference type="ChEBI" id="CHEBI:57925"/>
    </ligand>
</feature>
<dbReference type="GO" id="GO:0004364">
    <property type="term" value="F:glutathione transferase activity"/>
    <property type="evidence" value="ECO:0007669"/>
    <property type="project" value="InterPro"/>
</dbReference>
<comment type="caution">
    <text evidence="5">The sequence shown here is derived from an EMBL/GenBank/DDBJ whole genome shotgun (WGS) entry which is preliminary data.</text>
</comment>
<dbReference type="Proteomes" id="UP000253769">
    <property type="component" value="Unassembled WGS sequence"/>
</dbReference>
<feature type="site" description="Lowers pKa of active site Cys" evidence="3">
    <location>
        <position position="242"/>
    </location>
</feature>
<accession>A0A369WCF0</accession>